<dbReference type="WBParaSite" id="maker-uti_cns_0046154-snap-gene-0.13-mRNA-1">
    <property type="protein sequence ID" value="maker-uti_cns_0046154-snap-gene-0.13-mRNA-1"/>
    <property type="gene ID" value="maker-uti_cns_0046154-snap-gene-0.13"/>
</dbReference>
<keyword evidence="2" id="KW-1185">Reference proteome</keyword>
<protein>
    <submittedName>
        <fullName evidence="3">THAP-type domain-containing protein</fullName>
    </submittedName>
</protein>
<proteinExistence type="predicted"/>
<accession>A0A1I8J6I5</accession>
<reference evidence="3" key="1">
    <citation type="submission" date="2016-11" db="UniProtKB">
        <authorList>
            <consortium name="WormBaseParasite"/>
        </authorList>
    </citation>
    <scope>IDENTIFICATION</scope>
</reference>
<dbReference type="Proteomes" id="UP000095280">
    <property type="component" value="Unplaced"/>
</dbReference>
<organism evidence="2 3">
    <name type="scientific">Macrostomum lignano</name>
    <dbReference type="NCBI Taxonomy" id="282301"/>
    <lineage>
        <taxon>Eukaryota</taxon>
        <taxon>Metazoa</taxon>
        <taxon>Spiralia</taxon>
        <taxon>Lophotrochozoa</taxon>
        <taxon>Platyhelminthes</taxon>
        <taxon>Rhabditophora</taxon>
        <taxon>Macrostomorpha</taxon>
        <taxon>Macrostomida</taxon>
        <taxon>Macrostomidae</taxon>
        <taxon>Macrostomum</taxon>
    </lineage>
</organism>
<sequence>MAVQIIPIVVHQKPGFTAFLQTVPDWARRIFRADLLGKKYEHKWATAVVCSQHFADHMYMCTKDRHEPHSRLVWNAHPTLKLYKDTAQEQKTRSPPKPRACVSEEPSGSWSKSFLAVTNPISNRKALAKTFSENLLQRFSPLSICTLSPIR</sequence>
<evidence type="ECO:0000256" key="1">
    <source>
        <dbReference type="SAM" id="MobiDB-lite"/>
    </source>
</evidence>
<evidence type="ECO:0000313" key="2">
    <source>
        <dbReference type="Proteomes" id="UP000095280"/>
    </source>
</evidence>
<evidence type="ECO:0000313" key="3">
    <source>
        <dbReference type="WBParaSite" id="maker-uti_cns_0046154-snap-gene-0.13-mRNA-1"/>
    </source>
</evidence>
<name>A0A1I8J6I5_9PLAT</name>
<feature type="region of interest" description="Disordered" evidence="1">
    <location>
        <begin position="86"/>
        <end position="106"/>
    </location>
</feature>
<dbReference type="AlphaFoldDB" id="A0A1I8J6I5"/>